<gene>
    <name evidence="6" type="primary">mtaD</name>
    <name evidence="4" type="synonym">dadD</name>
    <name evidence="6" type="ORF">MNV_980001</name>
</gene>
<dbReference type="SUPFAM" id="SSF51556">
    <property type="entry name" value="Metallo-dependent hydrolases"/>
    <property type="match status" value="1"/>
</dbReference>
<dbReference type="UniPathway" id="UPA00315"/>
<dbReference type="RefSeq" id="WP_096207397.1">
    <property type="nucleotide sequence ID" value="NZ_FZMP01000249.1"/>
</dbReference>
<dbReference type="InterPro" id="IPR011059">
    <property type="entry name" value="Metal-dep_hydrolase_composite"/>
</dbReference>
<feature type="binding site" evidence="4">
    <location>
        <position position="295"/>
    </location>
    <ligand>
        <name>Zn(2+)</name>
        <dbReference type="ChEBI" id="CHEBI:29105"/>
    </ligand>
</feature>
<evidence type="ECO:0000256" key="4">
    <source>
        <dbReference type="HAMAP-Rule" id="MF_01281"/>
    </source>
</evidence>
<dbReference type="EC" id="3.5.4.4" evidence="4"/>
<evidence type="ECO:0000313" key="6">
    <source>
        <dbReference type="EMBL" id="SNQ62899.1"/>
    </source>
</evidence>
<dbReference type="OrthoDB" id="372084at2157"/>
<protein>
    <recommendedName>
        <fullName evidence="4">5'-deoxyadenosine deaminase</fullName>
        <shortName evidence="4">5'-dA deaminase</shortName>
        <ecNumber evidence="4">3.5.4.41</ecNumber>
    </recommendedName>
    <alternativeName>
        <fullName evidence="4">5'-methylthioadenosine deaminase</fullName>
        <shortName evidence="4">MTA deaminase</shortName>
        <ecNumber evidence="4">3.5.4.31</ecNumber>
    </alternativeName>
    <alternativeName>
        <fullName evidence="4">Adenosine deaminase</fullName>
        <ecNumber evidence="4">3.5.4.4</ecNumber>
    </alternativeName>
    <alternativeName>
        <fullName evidence="4">S-adenosylhomocysteine deaminase</fullName>
        <shortName evidence="4">SAH deaminase</shortName>
        <ecNumber evidence="4">3.5.4.28</ecNumber>
    </alternativeName>
</protein>
<dbReference type="SUPFAM" id="SSF51338">
    <property type="entry name" value="Composite domain of metallo-dependent hydrolases"/>
    <property type="match status" value="1"/>
</dbReference>
<dbReference type="EC" id="3.5.4.31" evidence="4"/>
<feature type="binding site" evidence="4">
    <location>
        <position position="210"/>
    </location>
    <ligand>
        <name>substrate</name>
    </ligand>
</feature>
<dbReference type="HAMAP" id="MF_01281">
    <property type="entry name" value="MTA_SAH_deamin"/>
    <property type="match status" value="1"/>
</dbReference>
<dbReference type="Pfam" id="PF01979">
    <property type="entry name" value="Amidohydro_1"/>
    <property type="match status" value="1"/>
</dbReference>
<feature type="binding site" evidence="4">
    <location>
        <position position="61"/>
    </location>
    <ligand>
        <name>Zn(2+)</name>
        <dbReference type="ChEBI" id="CHEBI:29105"/>
    </ligand>
</feature>
<comment type="catalytic activity">
    <reaction evidence="4">
        <text>adenosine + H2O + H(+) = inosine + NH4(+)</text>
        <dbReference type="Rhea" id="RHEA:24408"/>
        <dbReference type="ChEBI" id="CHEBI:15377"/>
        <dbReference type="ChEBI" id="CHEBI:15378"/>
        <dbReference type="ChEBI" id="CHEBI:16335"/>
        <dbReference type="ChEBI" id="CHEBI:17596"/>
        <dbReference type="ChEBI" id="CHEBI:28938"/>
        <dbReference type="EC" id="3.5.4.4"/>
    </reaction>
</comment>
<dbReference type="GO" id="GO:0090614">
    <property type="term" value="F:5'-methylthioadenosine deaminase activity"/>
    <property type="evidence" value="ECO:0007669"/>
    <property type="project" value="UniProtKB-EC"/>
</dbReference>
<dbReference type="EC" id="3.5.4.28" evidence="4"/>
<dbReference type="Gene3D" id="3.20.20.140">
    <property type="entry name" value="Metal-dependent hydrolases"/>
    <property type="match status" value="1"/>
</dbReference>
<dbReference type="CDD" id="cd01298">
    <property type="entry name" value="ATZ_TRZ_like"/>
    <property type="match status" value="1"/>
</dbReference>
<dbReference type="GO" id="GO:0004000">
    <property type="term" value="F:adenosine deaminase activity"/>
    <property type="evidence" value="ECO:0007669"/>
    <property type="project" value="UniProtKB-UniRule"/>
</dbReference>
<comment type="function">
    <text evidence="4">Catalyzes the deamination of three SAM-derived enzymatic products, namely 5'-deoxyadenosine, S-adenosyl-L-homocysteine, and 5'-methylthioadenosine, to produce the inosine analogs. Can also deaminate adenosine. The preferred substrate for this enzyme is 5'-deoxyadenosine, but all these substrates are efficiently deaminated. Likely functions in a S-adenosyl-L-methionine (SAM) recycling pathway from S-adenosyl-L-homocysteine (SAH) produced from SAM-dependent methylation reactions. May also be involved in the recycling of 5'-deoxyadenosine, whereupon the 5'-deoxyribose moiety of 5'-deoxyinosine is further metabolized to deoxyhexoses used for the biosynthesis of aromatic amino acids in methanogens.</text>
</comment>
<accession>A0A284VUK5</accession>
<dbReference type="GO" id="GO:0046872">
    <property type="term" value="F:metal ion binding"/>
    <property type="evidence" value="ECO:0007669"/>
    <property type="project" value="UniProtKB-KW"/>
</dbReference>
<organism evidence="6 7">
    <name type="scientific">Candidatus Methanoperedens nitratireducens</name>
    <dbReference type="NCBI Taxonomy" id="1392998"/>
    <lineage>
        <taxon>Archaea</taxon>
        <taxon>Methanobacteriati</taxon>
        <taxon>Methanobacteriota</taxon>
        <taxon>Stenosarchaea group</taxon>
        <taxon>Methanomicrobia</taxon>
        <taxon>Methanosarcinales</taxon>
        <taxon>ANME-2 cluster</taxon>
        <taxon>Candidatus Methanoperedentaceae</taxon>
        <taxon>Candidatus Methanoperedens</taxon>
    </lineage>
</organism>
<dbReference type="AlphaFoldDB" id="A0A284VUK5"/>
<dbReference type="EMBL" id="FZMP01000249">
    <property type="protein sequence ID" value="SNQ62899.1"/>
    <property type="molecule type" value="Genomic_DNA"/>
</dbReference>
<keyword evidence="1 4" id="KW-0479">Metal-binding</keyword>
<proteinExistence type="inferred from homology"/>
<dbReference type="GO" id="GO:0006556">
    <property type="term" value="P:S-adenosylmethionine biosynthetic process"/>
    <property type="evidence" value="ECO:0007669"/>
    <property type="project" value="UniProtKB-UniRule"/>
</dbReference>
<comment type="miscellaneous">
    <text evidence="4">SAH is a product of SAM methyltransferases and is known to be a feedback inhibitor of these enzymes. As a result of this inhibition, organisms have evolved efficient enzymes to metabolize SAH via different pathways. The pathway found in methanogens differs from the canonical pathway, it uses the deamination of S-adenosyl-L-homocysteine to form S-inosyl-L-homocysteine for the regeneration of SAM from S-adenosyl-L-homocysteine. 5'-deoxyadenosine is a radical SAM enzyme reaction product which strongly inhibits radical SAM enzymes. A pathway for removing this product must be present in methanogens where the MTA/SAH nucleosidase which normally metabolizes this compound is absent.</text>
</comment>
<keyword evidence="3 4" id="KW-0862">Zinc</keyword>
<evidence type="ECO:0000259" key="5">
    <source>
        <dbReference type="Pfam" id="PF01979"/>
    </source>
</evidence>
<dbReference type="GO" id="GO:0050270">
    <property type="term" value="F:S-adenosylhomocysteine deaminase activity"/>
    <property type="evidence" value="ECO:0007669"/>
    <property type="project" value="UniProtKB-EC"/>
</dbReference>
<dbReference type="FunFam" id="3.20.20.140:FF:000014">
    <property type="entry name" value="5-methylthioadenosine/S-adenosylhomocysteine deaminase"/>
    <property type="match status" value="1"/>
</dbReference>
<keyword evidence="2 4" id="KW-0378">Hydrolase</keyword>
<dbReference type="EC" id="3.5.4.41" evidence="4"/>
<feature type="binding site" evidence="4">
    <location>
        <position position="207"/>
    </location>
    <ligand>
        <name>Zn(2+)</name>
        <dbReference type="ChEBI" id="CHEBI:29105"/>
    </ligand>
</feature>
<evidence type="ECO:0000256" key="2">
    <source>
        <dbReference type="ARBA" id="ARBA00022801"/>
    </source>
</evidence>
<feature type="binding site" evidence="4">
    <location>
        <position position="180"/>
    </location>
    <ligand>
        <name>substrate</name>
    </ligand>
</feature>
<dbReference type="InterPro" id="IPR006680">
    <property type="entry name" value="Amidohydro-rel"/>
</dbReference>
<dbReference type="InterPro" id="IPR050287">
    <property type="entry name" value="MTA/SAH_deaminase"/>
</dbReference>
<comment type="catalytic activity">
    <reaction evidence="4">
        <text>S-adenosyl-L-homocysteine + H2O + H(+) = S-inosyl-L-homocysteine + NH4(+)</text>
        <dbReference type="Rhea" id="RHEA:20716"/>
        <dbReference type="ChEBI" id="CHEBI:15377"/>
        <dbReference type="ChEBI" id="CHEBI:15378"/>
        <dbReference type="ChEBI" id="CHEBI:28938"/>
        <dbReference type="ChEBI" id="CHEBI:57856"/>
        <dbReference type="ChEBI" id="CHEBI:57985"/>
        <dbReference type="EC" id="3.5.4.28"/>
    </reaction>
</comment>
<comment type="cofactor">
    <cofactor evidence="4">
        <name>Zn(2+)</name>
        <dbReference type="ChEBI" id="CHEBI:29105"/>
    </cofactor>
    <text evidence="4">Binds 1 zinc ion per subunit.</text>
</comment>
<evidence type="ECO:0000256" key="3">
    <source>
        <dbReference type="ARBA" id="ARBA00022833"/>
    </source>
</evidence>
<dbReference type="PANTHER" id="PTHR43794">
    <property type="entry name" value="AMINOHYDROLASE SSNA-RELATED"/>
    <property type="match status" value="1"/>
</dbReference>
<dbReference type="PANTHER" id="PTHR43794:SF11">
    <property type="entry name" value="AMIDOHYDROLASE-RELATED DOMAIN-CONTAINING PROTEIN"/>
    <property type="match status" value="1"/>
</dbReference>
<keyword evidence="7" id="KW-1185">Reference proteome</keyword>
<evidence type="ECO:0000313" key="7">
    <source>
        <dbReference type="Proteomes" id="UP000218615"/>
    </source>
</evidence>
<comment type="catalytic activity">
    <reaction evidence="4">
        <text>S-methyl-5'-thioadenosine + H2O + H(+) = S-methyl-5'-thioinosine + NH4(+)</text>
        <dbReference type="Rhea" id="RHEA:25025"/>
        <dbReference type="ChEBI" id="CHEBI:15377"/>
        <dbReference type="ChEBI" id="CHEBI:15378"/>
        <dbReference type="ChEBI" id="CHEBI:17509"/>
        <dbReference type="ChEBI" id="CHEBI:28938"/>
        <dbReference type="ChEBI" id="CHEBI:48595"/>
        <dbReference type="EC" id="3.5.4.31"/>
    </reaction>
</comment>
<comment type="catalytic activity">
    <reaction evidence="4">
        <text>5'-deoxyadenosine + H2O + H(+) = 5'-deoxyinosine + NH4(+)</text>
        <dbReference type="Rhea" id="RHEA:42892"/>
        <dbReference type="ChEBI" id="CHEBI:15377"/>
        <dbReference type="ChEBI" id="CHEBI:15378"/>
        <dbReference type="ChEBI" id="CHEBI:17319"/>
        <dbReference type="ChEBI" id="CHEBI:28938"/>
        <dbReference type="ChEBI" id="CHEBI:82775"/>
        <dbReference type="EC" id="3.5.4.41"/>
    </reaction>
</comment>
<comment type="pathway">
    <text evidence="4">Amino-acid biosynthesis; S-adenosyl-L-methionine biosynthesis.</text>
</comment>
<feature type="domain" description="Amidohydrolase-related" evidence="5">
    <location>
        <begin position="53"/>
        <end position="393"/>
    </location>
</feature>
<dbReference type="Proteomes" id="UP000218615">
    <property type="component" value="Unassembled WGS sequence"/>
</dbReference>
<reference evidence="7" key="1">
    <citation type="submission" date="2017-06" db="EMBL/GenBank/DDBJ databases">
        <authorList>
            <person name="Cremers G."/>
        </authorList>
    </citation>
    <scope>NUCLEOTIDE SEQUENCE [LARGE SCALE GENOMIC DNA]</scope>
</reference>
<comment type="similarity">
    <text evidence="4">Belongs to the metallo-dependent hydrolases superfamily. MTA/SAH deaminase family.</text>
</comment>
<feature type="binding site" evidence="4">
    <location>
        <position position="295"/>
    </location>
    <ligand>
        <name>substrate</name>
    </ligand>
</feature>
<dbReference type="Gene3D" id="2.30.40.10">
    <property type="entry name" value="Urease, subunit C, domain 1"/>
    <property type="match status" value="1"/>
</dbReference>
<sequence>MADLMIKGGTVLTMEGAILNKGVVVVDNGMITFVGKDKDEKADKIIDATGCAVMPGLINAHTHLSMTLFRGYADGLLYGKWIKKIRQAEMKLSPADIRAGAYLGVLEMIKSGTTAFADMYVYMDEVARVVEETGTRAALGYGMIEGINEDPDTKLKSRAGFNKKWNGKAGGRITTMYAPHSAVSCSKEFLIRVKELAGRDNSRIHIHVLETENELRLMKQNYMMCSVNFLDSIGLLSRGVLAAHCIWLSDGDIDILRNNNVNVVHCPSSNMALGTGVAPVPKMLEKGINVALGTDSAASGGSLDMWNEIRTASYLHKLKDPQAMPASTVLGMATVNGAQALGIKAGVLKPGNLADIILVDMKKPQFVSTNLISALIHGASGCDVKTTIVNGEILMEDHEVRVIDEEKVIDGAKAAMLQYS</sequence>
<dbReference type="InterPro" id="IPR032466">
    <property type="entry name" value="Metal_Hydrolase"/>
</dbReference>
<feature type="binding site" evidence="4">
    <location>
        <position position="89"/>
    </location>
    <ligand>
        <name>substrate</name>
    </ligand>
</feature>
<dbReference type="GO" id="GO:0090613">
    <property type="term" value="F:5'-deoxyadenosine deaminase activity"/>
    <property type="evidence" value="ECO:0007669"/>
    <property type="project" value="UniProtKB-UniRule"/>
</dbReference>
<comment type="subunit">
    <text evidence="4">Homotetramer.</text>
</comment>
<evidence type="ECO:0000256" key="1">
    <source>
        <dbReference type="ARBA" id="ARBA00022723"/>
    </source>
</evidence>
<feature type="binding site" evidence="4">
    <location>
        <position position="63"/>
    </location>
    <ligand>
        <name>Zn(2+)</name>
        <dbReference type="ChEBI" id="CHEBI:29105"/>
    </ligand>
</feature>
<dbReference type="InterPro" id="IPR023512">
    <property type="entry name" value="Deaminase_MtaD/DadD"/>
</dbReference>
<comment type="caution">
    <text evidence="4">Lacks conserved residue(s) required for the propagation of feature annotation.</text>
</comment>
<name>A0A284VUK5_9EURY</name>